<dbReference type="EMBL" id="UOEW01000107">
    <property type="protein sequence ID" value="VAW35589.1"/>
    <property type="molecule type" value="Genomic_DNA"/>
</dbReference>
<evidence type="ECO:0000313" key="4">
    <source>
        <dbReference type="EMBL" id="VAW35589.1"/>
    </source>
</evidence>
<protein>
    <submittedName>
        <fullName evidence="4">Glycosyltransferase</fullName>
    </submittedName>
</protein>
<dbReference type="InterPro" id="IPR001296">
    <property type="entry name" value="Glyco_trans_1"/>
</dbReference>
<reference evidence="4" key="1">
    <citation type="submission" date="2018-06" db="EMBL/GenBank/DDBJ databases">
        <authorList>
            <person name="Zhirakovskaya E."/>
        </authorList>
    </citation>
    <scope>NUCLEOTIDE SEQUENCE</scope>
</reference>
<sequence>MKIKPYLVVYNLAPDATFSCDDINKFNLIVLNHKKLRSDLYPEIINNTNKHTPIIIINAKVHLPRYWYQRLMAVLTQQPDIKLCSALSCKVNVLSPLIFGTEFNGSVSELDNLLYLLQTATTIYTNKINFECFIVRDNHTLKQLTKTTFAACNNLLVQSSTGNKVKATDPVDTGNQKPLPAHALADLQWQLQPYLSSKQSEHGYPLLDNKPIMLHIIMDWGGGVHQWINDYCQHECDYHHFILISSGEFFRYRHGESLTLFYQQTDGLQVQNFELQAPIQVTCIEHPEYKQVLDKIITQYQIQQVVVSSLIGHSMECLQTGLPTLRIFHDYFPSWPSLIANLEQDAINSTDIDKALEQTAHEPFGRISLQQYMLWREHLHKIYQTGQLQLVAPNQSVVNNLTKIDSNSFKDIVVIPHAIAPLQPLSYQNKFKKFQILVLGRINPSKGQQLLEEIMQELGNDYIFILLGTGSAGKKYLKRRNVAVIMEYNNNELQQLLNDTSPDIAIITSQTSETFNYTLSELQQAGICAVSTKFGALKHRIINGKTGFLCDNNVQAFTTTIRNLQHNPAAITAVRTQLQNMEFQTFADEISQYQKLFVPAKNSEYKLVTTTNKINVWVKKLQYLNQQKRSIAKNLKQTQATLNERTLWAQNLTKELQQAEKNIALERKESKYLQQLIKQETARMTTEISKLQSAFNQSQSQYEKTLRQLQQTEVNLSQTQYSKEKVEQKLTSVKQELTSVYQSRSWRATKPMRVFTTWARHKRNAIRFRLAQIKTFPTRAIRSLKTRGIAGTLNTIKLKLNKPQSQQPQKTIELTQNFKAITITLNSKSKPMVSIIIPVYNHFEHTYNCLKSIAELQDKTSFEVIVIDDCSSDDTQNLIKNIAGITYHRQKKNSGFIESCNTGAKLAVGQYLLFLNNDTIVHDAWLDSLMQIFSDYSDAGLVGSKLIYPNNQLQEAGGIVFADGSGWNYGRLGEADEPWYNHVREVDYCSGASILIATDLFTKLGAFDVRYKPAYYEDTDLAFAVRNIGKKVYYQPASQVTHFEGISAGTDLATGMKKYQVLNQTKFKQKWAKALTQQPKPATNIELCRIHGQPKRILIYDACTPTPDQDAGSLRMINLIKILKELDYHVIFMPENLSYDDAYTQTLQQLGVECIYTPTISNPVDYLKEKGKFLTAVLLSRYYVAEQLMPFIREYCPNAQIIFDSVDLHYVRERRMAEITNDKKLAQIAEKTRTKELAVARACDLTLVVSPYEVTVLQPELADTTVKVLSTIHAIYGCRKSFKQRKDIMFIGGYQHTPNIDAVEWFVTEIFPLIVTELPELKFHIIGSKAPKHIRQMASKNIIFHGFVEDIEPFMDDIRIAVAPLRYGAGIKGKVNMSMSYGQPVVGTSCAVEGMFTVDEKDCLMAETPKQFAQQVIRLYQDEQLWKQISQGGLENVQNYFSFAAAKKAIQDILKAID</sequence>
<feature type="domain" description="Glycosyl transferase family 1" evidence="2">
    <location>
        <begin position="432"/>
        <end position="568"/>
    </location>
</feature>
<evidence type="ECO:0000256" key="1">
    <source>
        <dbReference type="SAM" id="Coils"/>
    </source>
</evidence>
<evidence type="ECO:0000259" key="2">
    <source>
        <dbReference type="Pfam" id="PF00534"/>
    </source>
</evidence>
<dbReference type="Pfam" id="PF00535">
    <property type="entry name" value="Glycos_transf_2"/>
    <property type="match status" value="1"/>
</dbReference>
<dbReference type="SUPFAM" id="SSF53756">
    <property type="entry name" value="UDP-Glycosyltransferase/glycogen phosphorylase"/>
    <property type="match status" value="2"/>
</dbReference>
<feature type="coiled-coil region" evidence="1">
    <location>
        <begin position="649"/>
        <end position="676"/>
    </location>
</feature>
<evidence type="ECO:0000259" key="3">
    <source>
        <dbReference type="Pfam" id="PF00535"/>
    </source>
</evidence>
<gene>
    <name evidence="4" type="ORF">MNBD_GAMMA01-527</name>
</gene>
<dbReference type="PANTHER" id="PTHR43179:SF7">
    <property type="entry name" value="RHAMNOSYLTRANSFERASE WBBL"/>
    <property type="match status" value="1"/>
</dbReference>
<dbReference type="Gene3D" id="3.90.550.10">
    <property type="entry name" value="Spore Coat Polysaccharide Biosynthesis Protein SpsA, Chain A"/>
    <property type="match status" value="1"/>
</dbReference>
<keyword evidence="1" id="KW-0175">Coiled coil</keyword>
<dbReference type="Pfam" id="PF00534">
    <property type="entry name" value="Glycos_transf_1"/>
    <property type="match status" value="1"/>
</dbReference>
<name>A0A3B0VFJ5_9ZZZZ</name>
<keyword evidence="4" id="KW-0808">Transferase</keyword>
<accession>A0A3B0VFJ5</accession>
<proteinExistence type="predicted"/>
<dbReference type="InterPro" id="IPR029044">
    <property type="entry name" value="Nucleotide-diphossugar_trans"/>
</dbReference>
<dbReference type="CDD" id="cd04186">
    <property type="entry name" value="GT_2_like_c"/>
    <property type="match status" value="1"/>
</dbReference>
<dbReference type="InterPro" id="IPR001173">
    <property type="entry name" value="Glyco_trans_2-like"/>
</dbReference>
<organism evidence="4">
    <name type="scientific">hydrothermal vent metagenome</name>
    <dbReference type="NCBI Taxonomy" id="652676"/>
    <lineage>
        <taxon>unclassified sequences</taxon>
        <taxon>metagenomes</taxon>
        <taxon>ecological metagenomes</taxon>
    </lineage>
</organism>
<dbReference type="GO" id="GO:0016757">
    <property type="term" value="F:glycosyltransferase activity"/>
    <property type="evidence" value="ECO:0007669"/>
    <property type="project" value="InterPro"/>
</dbReference>
<dbReference type="SUPFAM" id="SSF53448">
    <property type="entry name" value="Nucleotide-diphospho-sugar transferases"/>
    <property type="match status" value="1"/>
</dbReference>
<dbReference type="CDD" id="cd03801">
    <property type="entry name" value="GT4_PimA-like"/>
    <property type="match status" value="1"/>
</dbReference>
<dbReference type="PANTHER" id="PTHR43179">
    <property type="entry name" value="RHAMNOSYLTRANSFERASE WBBL"/>
    <property type="match status" value="1"/>
</dbReference>
<dbReference type="Gene3D" id="3.40.50.2000">
    <property type="entry name" value="Glycogen Phosphorylase B"/>
    <property type="match status" value="2"/>
</dbReference>
<dbReference type="Pfam" id="PF13692">
    <property type="entry name" value="Glyco_trans_1_4"/>
    <property type="match status" value="1"/>
</dbReference>
<feature type="domain" description="Glycosyltransferase 2-like" evidence="3">
    <location>
        <begin position="834"/>
        <end position="952"/>
    </location>
</feature>